<evidence type="ECO:0000256" key="4">
    <source>
        <dbReference type="ARBA" id="ARBA00023136"/>
    </source>
</evidence>
<name>A0AAV4J8G7_9GAST</name>
<dbReference type="PANTHER" id="PTHR22950">
    <property type="entry name" value="AMINO ACID TRANSPORTER"/>
    <property type="match status" value="1"/>
</dbReference>
<dbReference type="AlphaFoldDB" id="A0AAV4J8G7"/>
<sequence>MAAGGPSGPGTDNSVKIFANIFIAFIGAGVLGLPYSFKEAGILEGSFIMALVGFISGKAMLLLVDCKYRIIERNKRGENLVGMKEDGLYASSPATPQERQDLLKDEEELVTRIKNPKIVTVGDEISYGDVGFEAMGSTGRLFVDFAVVASQIGFCCAYLIFICKNLSDFVPSVGMVQWLLMILPPITLLTLLRSLNSLAFTSLHPREVSLENLPFFFVIAIYCYEGAGLVLSLETSLAQSVRHKFRSYFVSTLVLVTSLYIAFGACGYLTEKLSHVHGVSIRSLIFGFSRKTLFKYC</sequence>
<feature type="transmembrane region" description="Helical" evidence="5">
    <location>
        <begin position="141"/>
        <end position="161"/>
    </location>
</feature>
<feature type="domain" description="Amino acid transporter transmembrane" evidence="6">
    <location>
        <begin position="120"/>
        <end position="203"/>
    </location>
</feature>
<evidence type="ECO:0000313" key="7">
    <source>
        <dbReference type="EMBL" id="GFS16896.1"/>
    </source>
</evidence>
<comment type="subcellular location">
    <subcellularLocation>
        <location evidence="1">Membrane</location>
        <topology evidence="1">Multi-pass membrane protein</topology>
    </subcellularLocation>
</comment>
<evidence type="ECO:0000256" key="3">
    <source>
        <dbReference type="ARBA" id="ARBA00022989"/>
    </source>
</evidence>
<dbReference type="EMBL" id="BMAT01013632">
    <property type="protein sequence ID" value="GFS16896.1"/>
    <property type="molecule type" value="Genomic_DNA"/>
</dbReference>
<accession>A0AAV4J8G7</accession>
<protein>
    <submittedName>
        <fullName evidence="7">Amino acid transporter ANTL1-like isoform X2</fullName>
    </submittedName>
</protein>
<dbReference type="GO" id="GO:0015179">
    <property type="term" value="F:L-amino acid transmembrane transporter activity"/>
    <property type="evidence" value="ECO:0007669"/>
    <property type="project" value="TreeGrafter"/>
</dbReference>
<feature type="domain" description="Amino acid transporter transmembrane" evidence="6">
    <location>
        <begin position="210"/>
        <end position="270"/>
    </location>
</feature>
<evidence type="ECO:0000313" key="8">
    <source>
        <dbReference type="Proteomes" id="UP000762676"/>
    </source>
</evidence>
<feature type="transmembrane region" description="Helical" evidence="5">
    <location>
        <begin position="47"/>
        <end position="66"/>
    </location>
</feature>
<reference evidence="7 8" key="1">
    <citation type="journal article" date="2021" name="Elife">
        <title>Chloroplast acquisition without the gene transfer in kleptoplastic sea slugs, Plakobranchus ocellatus.</title>
        <authorList>
            <person name="Maeda T."/>
            <person name="Takahashi S."/>
            <person name="Yoshida T."/>
            <person name="Shimamura S."/>
            <person name="Takaki Y."/>
            <person name="Nagai Y."/>
            <person name="Toyoda A."/>
            <person name="Suzuki Y."/>
            <person name="Arimoto A."/>
            <person name="Ishii H."/>
            <person name="Satoh N."/>
            <person name="Nishiyama T."/>
            <person name="Hasebe M."/>
            <person name="Maruyama T."/>
            <person name="Minagawa J."/>
            <person name="Obokata J."/>
            <person name="Shigenobu S."/>
        </authorList>
    </citation>
    <scope>NUCLEOTIDE SEQUENCE [LARGE SCALE GENOMIC DNA]</scope>
</reference>
<comment type="caution">
    <text evidence="7">The sequence shown here is derived from an EMBL/GenBank/DDBJ whole genome shotgun (WGS) entry which is preliminary data.</text>
</comment>
<feature type="transmembrane region" description="Helical" evidence="5">
    <location>
        <begin position="17"/>
        <end position="35"/>
    </location>
</feature>
<keyword evidence="4 5" id="KW-0472">Membrane</keyword>
<feature type="domain" description="Amino acid transporter transmembrane" evidence="6">
    <location>
        <begin position="15"/>
        <end position="75"/>
    </location>
</feature>
<evidence type="ECO:0000256" key="1">
    <source>
        <dbReference type="ARBA" id="ARBA00004141"/>
    </source>
</evidence>
<proteinExistence type="predicted"/>
<dbReference type="GO" id="GO:0005774">
    <property type="term" value="C:vacuolar membrane"/>
    <property type="evidence" value="ECO:0007669"/>
    <property type="project" value="TreeGrafter"/>
</dbReference>
<dbReference type="PANTHER" id="PTHR22950:SF677">
    <property type="entry name" value="AMINO ACID TRANSPORTER TRANSMEMBRANE DOMAIN-CONTAINING PROTEIN"/>
    <property type="match status" value="1"/>
</dbReference>
<keyword evidence="3 5" id="KW-1133">Transmembrane helix</keyword>
<dbReference type="InterPro" id="IPR013057">
    <property type="entry name" value="AA_transpt_TM"/>
</dbReference>
<organism evidence="7 8">
    <name type="scientific">Elysia marginata</name>
    <dbReference type="NCBI Taxonomy" id="1093978"/>
    <lineage>
        <taxon>Eukaryota</taxon>
        <taxon>Metazoa</taxon>
        <taxon>Spiralia</taxon>
        <taxon>Lophotrochozoa</taxon>
        <taxon>Mollusca</taxon>
        <taxon>Gastropoda</taxon>
        <taxon>Heterobranchia</taxon>
        <taxon>Euthyneura</taxon>
        <taxon>Panpulmonata</taxon>
        <taxon>Sacoglossa</taxon>
        <taxon>Placobranchoidea</taxon>
        <taxon>Plakobranchidae</taxon>
        <taxon>Elysia</taxon>
    </lineage>
</organism>
<feature type="transmembrane region" description="Helical" evidence="5">
    <location>
        <begin position="173"/>
        <end position="192"/>
    </location>
</feature>
<evidence type="ECO:0000256" key="5">
    <source>
        <dbReference type="SAM" id="Phobius"/>
    </source>
</evidence>
<feature type="transmembrane region" description="Helical" evidence="5">
    <location>
        <begin position="245"/>
        <end position="269"/>
    </location>
</feature>
<evidence type="ECO:0000256" key="2">
    <source>
        <dbReference type="ARBA" id="ARBA00022692"/>
    </source>
</evidence>
<dbReference type="Pfam" id="PF01490">
    <property type="entry name" value="Aa_trans"/>
    <property type="match status" value="3"/>
</dbReference>
<evidence type="ECO:0000259" key="6">
    <source>
        <dbReference type="Pfam" id="PF01490"/>
    </source>
</evidence>
<feature type="transmembrane region" description="Helical" evidence="5">
    <location>
        <begin position="213"/>
        <end position="233"/>
    </location>
</feature>
<keyword evidence="2 5" id="KW-0812">Transmembrane</keyword>
<gene>
    <name evidence="7" type="ORF">ElyMa_006808200</name>
</gene>
<dbReference type="Proteomes" id="UP000762676">
    <property type="component" value="Unassembled WGS sequence"/>
</dbReference>
<keyword evidence="8" id="KW-1185">Reference proteome</keyword>
<feature type="non-terminal residue" evidence="7">
    <location>
        <position position="297"/>
    </location>
</feature>